<sequence length="149" mass="17363">MKISNSTAAKIHFLILIHIRKKDLTLDTLEYCTNQKSVSESKIGLPGTRVLMQHDFSRKKGKIGSEAVSSSSIVFMYLYKKPRIKCNKYVALCCGITKNEEFLFNLNVYYLRLKNKKRRIRIKQAKFFFIYFDKIICRSLSSEGPEHVL</sequence>
<dbReference type="EMBL" id="REGN01001529">
    <property type="protein sequence ID" value="RNA34057.1"/>
    <property type="molecule type" value="Genomic_DNA"/>
</dbReference>
<evidence type="ECO:0000313" key="2">
    <source>
        <dbReference type="Proteomes" id="UP000276133"/>
    </source>
</evidence>
<organism evidence="1 2">
    <name type="scientific">Brachionus plicatilis</name>
    <name type="common">Marine rotifer</name>
    <name type="synonym">Brachionus muelleri</name>
    <dbReference type="NCBI Taxonomy" id="10195"/>
    <lineage>
        <taxon>Eukaryota</taxon>
        <taxon>Metazoa</taxon>
        <taxon>Spiralia</taxon>
        <taxon>Gnathifera</taxon>
        <taxon>Rotifera</taxon>
        <taxon>Eurotatoria</taxon>
        <taxon>Monogononta</taxon>
        <taxon>Pseudotrocha</taxon>
        <taxon>Ploima</taxon>
        <taxon>Brachionidae</taxon>
        <taxon>Brachionus</taxon>
    </lineage>
</organism>
<dbReference type="AlphaFoldDB" id="A0A3M7SEI5"/>
<comment type="caution">
    <text evidence="1">The sequence shown here is derived from an EMBL/GenBank/DDBJ whole genome shotgun (WGS) entry which is preliminary data.</text>
</comment>
<name>A0A3M7SEI5_BRAPC</name>
<evidence type="ECO:0000313" key="1">
    <source>
        <dbReference type="EMBL" id="RNA34057.1"/>
    </source>
</evidence>
<proteinExistence type="predicted"/>
<dbReference type="Proteomes" id="UP000276133">
    <property type="component" value="Unassembled WGS sequence"/>
</dbReference>
<reference evidence="1 2" key="1">
    <citation type="journal article" date="2018" name="Sci. Rep.">
        <title>Genomic signatures of local adaptation to the degree of environmental predictability in rotifers.</title>
        <authorList>
            <person name="Franch-Gras L."/>
            <person name="Hahn C."/>
            <person name="Garcia-Roger E.M."/>
            <person name="Carmona M.J."/>
            <person name="Serra M."/>
            <person name="Gomez A."/>
        </authorList>
    </citation>
    <scope>NUCLEOTIDE SEQUENCE [LARGE SCALE GENOMIC DNA]</scope>
    <source>
        <strain evidence="1">HYR1</strain>
    </source>
</reference>
<keyword evidence="2" id="KW-1185">Reference proteome</keyword>
<gene>
    <name evidence="1" type="ORF">BpHYR1_049059</name>
</gene>
<accession>A0A3M7SEI5</accession>
<protein>
    <submittedName>
        <fullName evidence="1">Uncharacterized protein</fullName>
    </submittedName>
</protein>